<dbReference type="AlphaFoldDB" id="A0A0L6UV07"/>
<dbReference type="EMBL" id="LAVV01008622">
    <property type="protein sequence ID" value="KNZ52346.1"/>
    <property type="molecule type" value="Genomic_DNA"/>
</dbReference>
<proteinExistence type="predicted"/>
<gene>
    <name evidence="1" type="ORF">VP01_3608g1</name>
</gene>
<dbReference type="VEuPathDB" id="FungiDB:VP01_3608g1"/>
<evidence type="ECO:0000313" key="2">
    <source>
        <dbReference type="Proteomes" id="UP000037035"/>
    </source>
</evidence>
<evidence type="ECO:0000313" key="1">
    <source>
        <dbReference type="EMBL" id="KNZ52346.1"/>
    </source>
</evidence>
<dbReference type="Proteomes" id="UP000037035">
    <property type="component" value="Unassembled WGS sequence"/>
</dbReference>
<name>A0A0L6UV07_9BASI</name>
<dbReference type="OrthoDB" id="10631957at2759"/>
<keyword evidence="2" id="KW-1185">Reference proteome</keyword>
<organism evidence="1 2">
    <name type="scientific">Puccinia sorghi</name>
    <dbReference type="NCBI Taxonomy" id="27349"/>
    <lineage>
        <taxon>Eukaryota</taxon>
        <taxon>Fungi</taxon>
        <taxon>Dikarya</taxon>
        <taxon>Basidiomycota</taxon>
        <taxon>Pucciniomycotina</taxon>
        <taxon>Pucciniomycetes</taxon>
        <taxon>Pucciniales</taxon>
        <taxon>Pucciniaceae</taxon>
        <taxon>Puccinia</taxon>
    </lineage>
</organism>
<reference evidence="1 2" key="1">
    <citation type="submission" date="2015-08" db="EMBL/GenBank/DDBJ databases">
        <title>Next Generation Sequencing and Analysis of the Genome of Puccinia sorghi L Schw, the Causal Agent of Maize Common Rust.</title>
        <authorList>
            <person name="Rochi L."/>
            <person name="Burguener G."/>
            <person name="Darino M."/>
            <person name="Turjanski A."/>
            <person name="Kreff E."/>
            <person name="Dieguez M.J."/>
            <person name="Sacco F."/>
        </authorList>
    </citation>
    <scope>NUCLEOTIDE SEQUENCE [LARGE SCALE GENOMIC DNA]</scope>
    <source>
        <strain evidence="1 2">RO10H11247</strain>
    </source>
</reference>
<protein>
    <submittedName>
        <fullName evidence="1">Uncharacterized protein</fullName>
    </submittedName>
</protein>
<comment type="caution">
    <text evidence="1">The sequence shown here is derived from an EMBL/GenBank/DDBJ whole genome shotgun (WGS) entry which is preliminary data.</text>
</comment>
<sequence>MSFCGCWSFGITTVGGVGGGGVGAEAQHNVAGWGGGLRNQSGYGCRKADWVVHRKYAKSTVNECGNTWCKRRQGATGCSHLKMGDSETFVAYGTRARTLRTMINFDCETVSEFNLAEALTFGLTPELKMKAHNFQLLLVSPFKIYPDEFPSSPRLQRLLKLTRQGMYTVQSLNASSLTSFTMGNTYVVSGSEINLISEEAAASANLPRQPLPRPMRISLALKEGKSTPL</sequence>
<accession>A0A0L6UV07</accession>
<feature type="non-terminal residue" evidence="1">
    <location>
        <position position="229"/>
    </location>
</feature>